<proteinExistence type="predicted"/>
<protein>
    <submittedName>
        <fullName evidence="1">Uncharacterized protein</fullName>
    </submittedName>
</protein>
<dbReference type="AlphaFoldDB" id="A0A382Z9Z6"/>
<dbReference type="Gene3D" id="3.30.70.1520">
    <property type="entry name" value="Heterotetrameric sarcosine oxidase"/>
    <property type="match status" value="1"/>
</dbReference>
<evidence type="ECO:0000313" key="1">
    <source>
        <dbReference type="EMBL" id="SVD92337.1"/>
    </source>
</evidence>
<name>A0A382Z9Z6_9ZZZZ</name>
<gene>
    <name evidence="1" type="ORF">METZ01_LOCUS445191</name>
</gene>
<dbReference type="EMBL" id="UINC01182237">
    <property type="protein sequence ID" value="SVD92337.1"/>
    <property type="molecule type" value="Genomic_DNA"/>
</dbReference>
<reference evidence="1" key="1">
    <citation type="submission" date="2018-05" db="EMBL/GenBank/DDBJ databases">
        <authorList>
            <person name="Lanie J.A."/>
            <person name="Ng W.-L."/>
            <person name="Kazmierczak K.M."/>
            <person name="Andrzejewski T.M."/>
            <person name="Davidsen T.M."/>
            <person name="Wayne K.J."/>
            <person name="Tettelin H."/>
            <person name="Glass J.I."/>
            <person name="Rusch D."/>
            <person name="Podicherti R."/>
            <person name="Tsui H.-C.T."/>
            <person name="Winkler M.E."/>
        </authorList>
    </citation>
    <scope>NUCLEOTIDE SEQUENCE</scope>
</reference>
<organism evidence="1">
    <name type="scientific">marine metagenome</name>
    <dbReference type="NCBI Taxonomy" id="408172"/>
    <lineage>
        <taxon>unclassified sequences</taxon>
        <taxon>metagenomes</taxon>
        <taxon>ecological metagenomes</taxon>
    </lineage>
</organism>
<sequence>MEIEPIIKINLRGKTRDFLTKIGETLSIILPTEANTSSENDNLNIIWLSPDEWMVYSNNKINSGNNNYKLEDDLFNKISKMNYGSVTNITD</sequence>
<feature type="non-terminal residue" evidence="1">
    <location>
        <position position="91"/>
    </location>
</feature>
<accession>A0A382Z9Z6</accession>